<name>X0VCM2_9ZZZZ</name>
<feature type="non-terminal residue" evidence="1">
    <location>
        <position position="1"/>
    </location>
</feature>
<accession>X0VCM2</accession>
<evidence type="ECO:0000313" key="1">
    <source>
        <dbReference type="EMBL" id="GAG15889.1"/>
    </source>
</evidence>
<protein>
    <submittedName>
        <fullName evidence="1">Uncharacterized protein</fullName>
    </submittedName>
</protein>
<comment type="caution">
    <text evidence="1">The sequence shown here is derived from an EMBL/GenBank/DDBJ whole genome shotgun (WGS) entry which is preliminary data.</text>
</comment>
<dbReference type="AlphaFoldDB" id="X0VCM2"/>
<gene>
    <name evidence="1" type="ORF">S01H1_56100</name>
</gene>
<dbReference type="EMBL" id="BARS01036503">
    <property type="protein sequence ID" value="GAG15889.1"/>
    <property type="molecule type" value="Genomic_DNA"/>
</dbReference>
<reference evidence="1" key="1">
    <citation type="journal article" date="2014" name="Front. Microbiol.">
        <title>High frequency of phylogenetically diverse reductive dehalogenase-homologous genes in deep subseafloor sedimentary metagenomes.</title>
        <authorList>
            <person name="Kawai M."/>
            <person name="Futagami T."/>
            <person name="Toyoda A."/>
            <person name="Takaki Y."/>
            <person name="Nishi S."/>
            <person name="Hori S."/>
            <person name="Arai W."/>
            <person name="Tsubouchi T."/>
            <person name="Morono Y."/>
            <person name="Uchiyama I."/>
            <person name="Ito T."/>
            <person name="Fujiyama A."/>
            <person name="Inagaki F."/>
            <person name="Takami H."/>
        </authorList>
    </citation>
    <scope>NUCLEOTIDE SEQUENCE</scope>
    <source>
        <strain evidence="1">Expedition CK06-06</strain>
    </source>
</reference>
<proteinExistence type="predicted"/>
<organism evidence="1">
    <name type="scientific">marine sediment metagenome</name>
    <dbReference type="NCBI Taxonomy" id="412755"/>
    <lineage>
        <taxon>unclassified sequences</taxon>
        <taxon>metagenomes</taxon>
        <taxon>ecological metagenomes</taxon>
    </lineage>
</organism>
<sequence>ISLGDYDIAQPHHDLGVRRDVFTYLGVAARSNRPKVWASRFGSPSPYPNTVAVAQSTVFNTASWDLWTPDWKSKLVPVTDWEDWMLRMDEGAPDAADSGGLVEVEDVTEIHEYLSRFDPNMVDRMMNH</sequence>